<organism evidence="2">
    <name type="scientific">marine sediment metagenome</name>
    <dbReference type="NCBI Taxonomy" id="412755"/>
    <lineage>
        <taxon>unclassified sequences</taxon>
        <taxon>metagenomes</taxon>
        <taxon>ecological metagenomes</taxon>
    </lineage>
</organism>
<gene>
    <name evidence="2" type="ORF">S01H4_05448</name>
</gene>
<dbReference type="PROSITE" id="PS51257">
    <property type="entry name" value="PROKAR_LIPOPROTEIN"/>
    <property type="match status" value="1"/>
</dbReference>
<dbReference type="InterPro" id="IPR025491">
    <property type="entry name" value="DUF4382"/>
</dbReference>
<dbReference type="EMBL" id="BART01001581">
    <property type="protein sequence ID" value="GAG71234.1"/>
    <property type="molecule type" value="Genomic_DNA"/>
</dbReference>
<sequence>MKKNFIIILFLLVFAIFISGCINILLTPEDESIAPGKGRLKIYLTDSSGNYKENDSDNYSAVYITISKIEAHIAGEDEEPWDVLKEWDEGDEVEIDLIILKEQGISLLLTENELIPNKYTQLRLFVTKASVLIETKSKENKVIEVGTNGEPVEIPSADQTGIKLIHPFEINDGQTTELTIDFDAEKSIIKTDNGEYKLKPTIKVISIIVNDITENTNENE</sequence>
<name>X0ZP94_9ZZZZ</name>
<reference evidence="2" key="1">
    <citation type="journal article" date="2014" name="Front. Microbiol.">
        <title>High frequency of phylogenetically diverse reductive dehalogenase-homologous genes in deep subseafloor sedimentary metagenomes.</title>
        <authorList>
            <person name="Kawai M."/>
            <person name="Futagami T."/>
            <person name="Toyoda A."/>
            <person name="Takaki Y."/>
            <person name="Nishi S."/>
            <person name="Hori S."/>
            <person name="Arai W."/>
            <person name="Tsubouchi T."/>
            <person name="Morono Y."/>
            <person name="Uchiyama I."/>
            <person name="Ito T."/>
            <person name="Fujiyama A."/>
            <person name="Inagaki F."/>
            <person name="Takami H."/>
        </authorList>
    </citation>
    <scope>NUCLEOTIDE SEQUENCE</scope>
    <source>
        <strain evidence="2">Expedition CK06-06</strain>
    </source>
</reference>
<evidence type="ECO:0000259" key="1">
    <source>
        <dbReference type="Pfam" id="PF14321"/>
    </source>
</evidence>
<accession>X0ZP94</accession>
<comment type="caution">
    <text evidence="2">The sequence shown here is derived from an EMBL/GenBank/DDBJ whole genome shotgun (WGS) entry which is preliminary data.</text>
</comment>
<dbReference type="AlphaFoldDB" id="X0ZP94"/>
<proteinExistence type="predicted"/>
<dbReference type="Pfam" id="PF14321">
    <property type="entry name" value="DUF4382"/>
    <property type="match status" value="1"/>
</dbReference>
<evidence type="ECO:0000313" key="2">
    <source>
        <dbReference type="EMBL" id="GAG71234.1"/>
    </source>
</evidence>
<protein>
    <recommendedName>
        <fullName evidence="1">DUF4382 domain-containing protein</fullName>
    </recommendedName>
</protein>
<feature type="domain" description="DUF4382" evidence="1">
    <location>
        <begin position="37"/>
        <end position="200"/>
    </location>
</feature>